<dbReference type="RefSeq" id="WP_059056369.1">
    <property type="nucleotide sequence ID" value="NZ_CEML01000002.1"/>
</dbReference>
<organism evidence="3 4">
    <name type="scientific">Halobacterium hubeiense</name>
    <dbReference type="NCBI Taxonomy" id="1407499"/>
    <lineage>
        <taxon>Archaea</taxon>
        <taxon>Methanobacteriati</taxon>
        <taxon>Methanobacteriota</taxon>
        <taxon>Stenosarchaea group</taxon>
        <taxon>Halobacteria</taxon>
        <taxon>Halobacteriales</taxon>
        <taxon>Halobacteriaceae</taxon>
        <taxon>Halobacterium</taxon>
    </lineage>
</organism>
<feature type="domain" description="DUF8142" evidence="2">
    <location>
        <begin position="6"/>
        <end position="73"/>
    </location>
</feature>
<feature type="transmembrane region" description="Helical" evidence="1">
    <location>
        <begin position="45"/>
        <end position="65"/>
    </location>
</feature>
<feature type="transmembrane region" description="Helical" evidence="1">
    <location>
        <begin position="18"/>
        <end position="39"/>
    </location>
</feature>
<evidence type="ECO:0000313" key="4">
    <source>
        <dbReference type="Proteomes" id="UP000066737"/>
    </source>
</evidence>
<keyword evidence="4" id="KW-1185">Reference proteome</keyword>
<evidence type="ECO:0000259" key="2">
    <source>
        <dbReference type="Pfam" id="PF26465"/>
    </source>
</evidence>
<evidence type="ECO:0000313" key="3">
    <source>
        <dbReference type="EMBL" id="CQH52969.1"/>
    </source>
</evidence>
<protein>
    <recommendedName>
        <fullName evidence="2">DUF8142 domain-containing protein</fullName>
    </recommendedName>
</protein>
<dbReference type="GeneID" id="91109383"/>
<dbReference type="EMBL" id="LN831302">
    <property type="protein sequence ID" value="CQH52969.1"/>
    <property type="molecule type" value="Genomic_DNA"/>
</dbReference>
<dbReference type="KEGG" id="hhb:Hhub_1907"/>
<gene>
    <name evidence="3" type="ORF">HHUB_1907</name>
</gene>
<keyword evidence="1" id="KW-0812">Transmembrane</keyword>
<evidence type="ECO:0000256" key="1">
    <source>
        <dbReference type="SAM" id="Phobius"/>
    </source>
</evidence>
<dbReference type="InterPro" id="IPR058455">
    <property type="entry name" value="DUF8142"/>
</dbReference>
<sequence>MDAPIPTDADDAGGSRRYALLAIIPFLLLGIADVVLLLIWGLNPLWGFVILPPILFISVLGWIAFKSGFVQDRGTAEQA</sequence>
<dbReference type="Pfam" id="PF26465">
    <property type="entry name" value="DUF8142"/>
    <property type="match status" value="1"/>
</dbReference>
<keyword evidence="1" id="KW-0472">Membrane</keyword>
<keyword evidence="1" id="KW-1133">Transmembrane helix</keyword>
<proteinExistence type="predicted"/>
<dbReference type="AlphaFoldDB" id="A0A0U5GZ50"/>
<dbReference type="OrthoDB" id="178052at2157"/>
<name>A0A0U5GZ50_9EURY</name>
<dbReference type="Proteomes" id="UP000066737">
    <property type="component" value="Chromosome I"/>
</dbReference>
<reference evidence="4" key="1">
    <citation type="journal article" date="2016" name="Environ. Microbiol.">
        <title>The complete genome of a viable archaeum isolated from 123-million-year-old rock salt.</title>
        <authorList>
            <person name="Jaakkola S.T."/>
            <person name="Pfeiffer F."/>
            <person name="Ravantti J.J."/>
            <person name="Guo Q."/>
            <person name="Liu Y."/>
            <person name="Chen X."/>
            <person name="Ma H."/>
            <person name="Yang C."/>
            <person name="Oksanen H.M."/>
            <person name="Bamford D.H."/>
        </authorList>
    </citation>
    <scope>NUCLEOTIDE SEQUENCE</scope>
    <source>
        <strain evidence="4">JI20-1</strain>
    </source>
</reference>
<accession>A0A0U5GZ50</accession>